<accession>A0A4R8S0F7</accession>
<dbReference type="InterPro" id="IPR024520">
    <property type="entry name" value="DUF3558"/>
</dbReference>
<name>A0A4R8S0F7_9MYCO</name>
<sequence>MARIHGFDFHLRGCPGGDHPHVFPPPTPTRSFSHRATAYSALDRSMALQRRLGRGMTNLSQTATDLAGGADSPTRTNPLTGEQYFETTRLPGGESGPYASETSKRPPLGIRGGSAYFTTRPSSRRRMHARRNAFLAAPLLLLNLSACTPSTGGQGISKLPTSASRPAGTSATTTVSTVPHQPPNAKNNGTTFDPCVAYTPDDLRSVGFDPEKTAGVESALVRGCIFYGAGFRVQIIVLNGTIDRFLRQDLFPGSRPITIDGLGGVTHRDSDGDIRSCYVDLPSQQATVSAIVVVSDAPALTQIPDACTKGVEVATLTAKKLPK</sequence>
<dbReference type="EMBL" id="PECH01000007">
    <property type="protein sequence ID" value="TDZ82141.1"/>
    <property type="molecule type" value="Genomic_DNA"/>
</dbReference>
<protein>
    <recommendedName>
        <fullName evidence="4">DUF3558 domain-containing protein</fullName>
    </recommendedName>
</protein>
<feature type="region of interest" description="Disordered" evidence="1">
    <location>
        <begin position="152"/>
        <end position="193"/>
    </location>
</feature>
<dbReference type="Pfam" id="PF12079">
    <property type="entry name" value="DUF3558"/>
    <property type="match status" value="1"/>
</dbReference>
<gene>
    <name evidence="2" type="ORF">DE4585_02673</name>
</gene>
<evidence type="ECO:0000313" key="2">
    <source>
        <dbReference type="EMBL" id="TDZ82141.1"/>
    </source>
</evidence>
<dbReference type="AlphaFoldDB" id="A0A4R8S0F7"/>
<feature type="region of interest" description="Disordered" evidence="1">
    <location>
        <begin position="61"/>
        <end position="124"/>
    </location>
</feature>
<dbReference type="RefSeq" id="WP_338101541.1">
    <property type="nucleotide sequence ID" value="NZ_PECH01000007.1"/>
</dbReference>
<proteinExistence type="predicted"/>
<comment type="caution">
    <text evidence="2">The sequence shown here is derived from an EMBL/GenBank/DDBJ whole genome shotgun (WGS) entry which is preliminary data.</text>
</comment>
<feature type="region of interest" description="Disordered" evidence="1">
    <location>
        <begin position="11"/>
        <end position="32"/>
    </location>
</feature>
<feature type="compositionally biased region" description="Low complexity" evidence="1">
    <location>
        <begin position="166"/>
        <end position="179"/>
    </location>
</feature>
<reference evidence="2 3" key="1">
    <citation type="journal article" date="2019" name="Sci. Rep.">
        <title>Extended insight into the Mycobacterium chelonae-abscessus complex through whole genome sequencing of Mycobacterium salmoniphilum outbreak and Mycobacterium salmoniphilum-like strains.</title>
        <authorList>
            <person name="Behra P.R.K."/>
            <person name="Das S."/>
            <person name="Pettersson B.M.F."/>
            <person name="Shirreff L."/>
            <person name="DuCote T."/>
            <person name="Jacobsson K.G."/>
            <person name="Ennis D.G."/>
            <person name="Kirsebom L.A."/>
        </authorList>
    </citation>
    <scope>NUCLEOTIDE SEQUENCE [LARGE SCALE GENOMIC DNA]</scope>
    <source>
        <strain evidence="2 3">DE 4585</strain>
    </source>
</reference>
<organism evidence="2 3">
    <name type="scientific">Mycobacteroides salmoniphilum</name>
    <dbReference type="NCBI Taxonomy" id="404941"/>
    <lineage>
        <taxon>Bacteria</taxon>
        <taxon>Bacillati</taxon>
        <taxon>Actinomycetota</taxon>
        <taxon>Actinomycetes</taxon>
        <taxon>Mycobacteriales</taxon>
        <taxon>Mycobacteriaceae</taxon>
        <taxon>Mycobacteroides</taxon>
    </lineage>
</organism>
<evidence type="ECO:0000256" key="1">
    <source>
        <dbReference type="SAM" id="MobiDB-lite"/>
    </source>
</evidence>
<evidence type="ECO:0008006" key="4">
    <source>
        <dbReference type="Google" id="ProtNLM"/>
    </source>
</evidence>
<dbReference type="Proteomes" id="UP000295117">
    <property type="component" value="Unassembled WGS sequence"/>
</dbReference>
<evidence type="ECO:0000313" key="3">
    <source>
        <dbReference type="Proteomes" id="UP000295117"/>
    </source>
</evidence>